<dbReference type="AlphaFoldDB" id="A0A4R8ITI6"/>
<dbReference type="OrthoDB" id="9805576at2"/>
<dbReference type="InterPro" id="IPR043129">
    <property type="entry name" value="ATPase_NBD"/>
</dbReference>
<name>A0A4R8ITI6_9GAMM</name>
<dbReference type="GO" id="GO:0019563">
    <property type="term" value="P:glycerol catabolic process"/>
    <property type="evidence" value="ECO:0007669"/>
    <property type="project" value="TreeGrafter"/>
</dbReference>
<dbReference type="InterPro" id="IPR018484">
    <property type="entry name" value="FGGY_N"/>
</dbReference>
<dbReference type="PANTHER" id="PTHR10196">
    <property type="entry name" value="SUGAR KINASE"/>
    <property type="match status" value="1"/>
</dbReference>
<organism evidence="9 10">
    <name type="scientific">Thiohalophilus thiocyanatoxydans</name>
    <dbReference type="NCBI Taxonomy" id="381308"/>
    <lineage>
        <taxon>Bacteria</taxon>
        <taxon>Pseudomonadati</taxon>
        <taxon>Pseudomonadota</taxon>
        <taxon>Gammaproteobacteria</taxon>
        <taxon>Thiohalomonadales</taxon>
        <taxon>Thiohalophilaceae</taxon>
        <taxon>Thiohalophilus</taxon>
    </lineage>
</organism>
<dbReference type="GO" id="GO:0005829">
    <property type="term" value="C:cytosol"/>
    <property type="evidence" value="ECO:0007669"/>
    <property type="project" value="TreeGrafter"/>
</dbReference>
<evidence type="ECO:0000313" key="10">
    <source>
        <dbReference type="Proteomes" id="UP000294914"/>
    </source>
</evidence>
<evidence type="ECO:0000256" key="5">
    <source>
        <dbReference type="ARBA" id="ARBA00022840"/>
    </source>
</evidence>
<dbReference type="InterPro" id="IPR018485">
    <property type="entry name" value="FGGY_C"/>
</dbReference>
<dbReference type="RefSeq" id="WP_134083525.1">
    <property type="nucleotide sequence ID" value="NZ_SOQX01000004.1"/>
</dbReference>
<keyword evidence="10" id="KW-1185">Reference proteome</keyword>
<dbReference type="Proteomes" id="UP000294914">
    <property type="component" value="Unassembled WGS sequence"/>
</dbReference>
<evidence type="ECO:0000313" key="9">
    <source>
        <dbReference type="EMBL" id="TDY00987.1"/>
    </source>
</evidence>
<dbReference type="Gene3D" id="3.30.420.40">
    <property type="match status" value="2"/>
</dbReference>
<dbReference type="GO" id="GO:0004370">
    <property type="term" value="F:glycerol kinase activity"/>
    <property type="evidence" value="ECO:0007669"/>
    <property type="project" value="TreeGrafter"/>
</dbReference>
<protein>
    <submittedName>
        <fullName evidence="9">Glycerol kinase</fullName>
    </submittedName>
</protein>
<dbReference type="PANTHER" id="PTHR10196:SF69">
    <property type="entry name" value="GLYCEROL KINASE"/>
    <property type="match status" value="1"/>
</dbReference>
<dbReference type="Pfam" id="PF00370">
    <property type="entry name" value="FGGY_N"/>
    <property type="match status" value="1"/>
</dbReference>
<dbReference type="InterPro" id="IPR000577">
    <property type="entry name" value="Carb_kinase_FGGY"/>
</dbReference>
<evidence type="ECO:0000256" key="6">
    <source>
        <dbReference type="SAM" id="MobiDB-lite"/>
    </source>
</evidence>
<evidence type="ECO:0000256" key="2">
    <source>
        <dbReference type="ARBA" id="ARBA00022679"/>
    </source>
</evidence>
<comment type="caution">
    <text evidence="9">The sequence shown here is derived from an EMBL/GenBank/DDBJ whole genome shotgun (WGS) entry which is preliminary data.</text>
</comment>
<evidence type="ECO:0000256" key="4">
    <source>
        <dbReference type="ARBA" id="ARBA00022777"/>
    </source>
</evidence>
<dbReference type="Pfam" id="PF02782">
    <property type="entry name" value="FGGY_C"/>
    <property type="match status" value="1"/>
</dbReference>
<dbReference type="EMBL" id="SOQX01000004">
    <property type="protein sequence ID" value="TDY00987.1"/>
    <property type="molecule type" value="Genomic_DNA"/>
</dbReference>
<dbReference type="SUPFAM" id="SSF53067">
    <property type="entry name" value="Actin-like ATPase domain"/>
    <property type="match status" value="2"/>
</dbReference>
<feature type="domain" description="Carbohydrate kinase FGGY N-terminal" evidence="7">
    <location>
        <begin position="10"/>
        <end position="230"/>
    </location>
</feature>
<keyword evidence="5" id="KW-0067">ATP-binding</keyword>
<feature type="region of interest" description="Disordered" evidence="6">
    <location>
        <begin position="449"/>
        <end position="471"/>
    </location>
</feature>
<keyword evidence="3" id="KW-0547">Nucleotide-binding</keyword>
<sequence length="485" mass="53016">MATTPTAEPLYLCLDQGGHSSRALVFDRQGRQIATARQPLTASRCDDTRAEYPAAALVDSLQRCLQDALQQLGTARRRLAAAALATQRSNVACWNRADGTPLSPVISWQDRRHARWLEQFADRADWIHQRTGLALSPHYGASKLRWCLDNLPAVQQAQRDGHLMLGPMAAWLARQLTREAEARADPVNASRTQLWSLQARDWDPDLLALFGIPRPLLPPCVPNLTGYGQLAGADVALPLKLVNGDQAAALYAYGPLRRDTAYINLGTGAFVSRATGAQPLPDAGLLSSLVLQEAEHCEYVLEGTVNGAGSALDWLARQQDRDPFPPEQLAAWLNTPQASLPLFLNGVSGLGAPYWRADFASRFIGEGEPDQQALAVLESILFLLQINLARMHRQLAPARRLQLTGGLANLDGLCQRLADLSRIPVYRPAECEATARGSAFLLAGQPADWPEPGPGREFEPQENPALQQRYTSWQEAMEKALGRGG</sequence>
<keyword evidence="4 9" id="KW-0418">Kinase</keyword>
<proteinExistence type="inferred from homology"/>
<evidence type="ECO:0000256" key="1">
    <source>
        <dbReference type="ARBA" id="ARBA00009156"/>
    </source>
</evidence>
<gene>
    <name evidence="9" type="ORF">EDC23_1733</name>
</gene>
<feature type="domain" description="Carbohydrate kinase FGGY C-terminal" evidence="8">
    <location>
        <begin position="261"/>
        <end position="442"/>
    </location>
</feature>
<keyword evidence="2" id="KW-0808">Transferase</keyword>
<evidence type="ECO:0000259" key="7">
    <source>
        <dbReference type="Pfam" id="PF00370"/>
    </source>
</evidence>
<dbReference type="PIRSF" id="PIRSF000538">
    <property type="entry name" value="GlpK"/>
    <property type="match status" value="1"/>
</dbReference>
<accession>A0A4R8ITI6</accession>
<evidence type="ECO:0000256" key="3">
    <source>
        <dbReference type="ARBA" id="ARBA00022741"/>
    </source>
</evidence>
<dbReference type="GO" id="GO:0005524">
    <property type="term" value="F:ATP binding"/>
    <property type="evidence" value="ECO:0007669"/>
    <property type="project" value="UniProtKB-KW"/>
</dbReference>
<comment type="similarity">
    <text evidence="1">Belongs to the FGGY kinase family.</text>
</comment>
<evidence type="ECO:0000259" key="8">
    <source>
        <dbReference type="Pfam" id="PF02782"/>
    </source>
</evidence>
<reference evidence="9 10" key="1">
    <citation type="submission" date="2019-03" db="EMBL/GenBank/DDBJ databases">
        <title>Genomic Encyclopedia of Type Strains, Phase IV (KMG-IV): sequencing the most valuable type-strain genomes for metagenomic binning, comparative biology and taxonomic classification.</title>
        <authorList>
            <person name="Goeker M."/>
        </authorList>
    </citation>
    <scope>NUCLEOTIDE SEQUENCE [LARGE SCALE GENOMIC DNA]</scope>
    <source>
        <strain evidence="9 10">DSM 16326</strain>
    </source>
</reference>